<dbReference type="InParanoid" id="I1CJR9"/>
<dbReference type="AlphaFoldDB" id="I1CJR9"/>
<organism evidence="1 2">
    <name type="scientific">Rhizopus delemar (strain RA 99-880 / ATCC MYA-4621 / FGSC 9543 / NRRL 43880)</name>
    <name type="common">Mucormycosis agent</name>
    <name type="synonym">Rhizopus arrhizus var. delemar</name>
    <dbReference type="NCBI Taxonomy" id="246409"/>
    <lineage>
        <taxon>Eukaryota</taxon>
        <taxon>Fungi</taxon>
        <taxon>Fungi incertae sedis</taxon>
        <taxon>Mucoromycota</taxon>
        <taxon>Mucoromycotina</taxon>
        <taxon>Mucoromycetes</taxon>
        <taxon>Mucorales</taxon>
        <taxon>Mucorineae</taxon>
        <taxon>Rhizopodaceae</taxon>
        <taxon>Rhizopus</taxon>
    </lineage>
</organism>
<dbReference type="Proteomes" id="UP000009138">
    <property type="component" value="Unassembled WGS sequence"/>
</dbReference>
<protein>
    <submittedName>
        <fullName evidence="1">Uncharacterized protein</fullName>
    </submittedName>
</protein>
<proteinExistence type="predicted"/>
<dbReference type="RefSeq" id="XP_067524095.1">
    <property type="nucleotide sequence ID" value="XM_067667994.1"/>
</dbReference>
<evidence type="ECO:0000313" key="1">
    <source>
        <dbReference type="EMBL" id="EIE88699.1"/>
    </source>
</evidence>
<sequence length="66" mass="7478">MSNRPTRRPNLISLPLLKLRGEFAHLEWYGMLSHIACFGSNGSTKPRSNNSVSLKLQRECCKLFAT</sequence>
<dbReference type="VEuPathDB" id="FungiDB:RO3G_13410"/>
<keyword evidence="2" id="KW-1185">Reference proteome</keyword>
<dbReference type="GeneID" id="93620375"/>
<reference evidence="1 2" key="1">
    <citation type="journal article" date="2009" name="PLoS Genet.">
        <title>Genomic analysis of the basal lineage fungus Rhizopus oryzae reveals a whole-genome duplication.</title>
        <authorList>
            <person name="Ma L.-J."/>
            <person name="Ibrahim A.S."/>
            <person name="Skory C."/>
            <person name="Grabherr M.G."/>
            <person name="Burger G."/>
            <person name="Butler M."/>
            <person name="Elias M."/>
            <person name="Idnurm A."/>
            <person name="Lang B.F."/>
            <person name="Sone T."/>
            <person name="Abe A."/>
            <person name="Calvo S.E."/>
            <person name="Corrochano L.M."/>
            <person name="Engels R."/>
            <person name="Fu J."/>
            <person name="Hansberg W."/>
            <person name="Kim J.-M."/>
            <person name="Kodira C.D."/>
            <person name="Koehrsen M.J."/>
            <person name="Liu B."/>
            <person name="Miranda-Saavedra D."/>
            <person name="O'Leary S."/>
            <person name="Ortiz-Castellanos L."/>
            <person name="Poulter R."/>
            <person name="Rodriguez-Romero J."/>
            <person name="Ruiz-Herrera J."/>
            <person name="Shen Y.-Q."/>
            <person name="Zeng Q."/>
            <person name="Galagan J."/>
            <person name="Birren B.W."/>
            <person name="Cuomo C.A."/>
            <person name="Wickes B.L."/>
        </authorList>
    </citation>
    <scope>NUCLEOTIDE SEQUENCE [LARGE SCALE GENOMIC DNA]</scope>
    <source>
        <strain evidence="2">RA 99-880 / ATCC MYA-4621 / FGSC 9543 / NRRL 43880</strain>
    </source>
</reference>
<gene>
    <name evidence="1" type="ORF">RO3G_13410</name>
</gene>
<accession>I1CJR9</accession>
<dbReference type="EMBL" id="CH476743">
    <property type="protein sequence ID" value="EIE88699.1"/>
    <property type="molecule type" value="Genomic_DNA"/>
</dbReference>
<name>I1CJR9_RHIO9</name>
<evidence type="ECO:0000313" key="2">
    <source>
        <dbReference type="Proteomes" id="UP000009138"/>
    </source>
</evidence>